<keyword evidence="2" id="KW-0032">Aminotransferase</keyword>
<dbReference type="InterPro" id="IPR050859">
    <property type="entry name" value="Class-I_PLP-dep_aminotransf"/>
</dbReference>
<evidence type="ECO:0000256" key="1">
    <source>
        <dbReference type="ARBA" id="ARBA00001933"/>
    </source>
</evidence>
<dbReference type="Pfam" id="PF00155">
    <property type="entry name" value="Aminotran_1_2"/>
    <property type="match status" value="1"/>
</dbReference>
<dbReference type="Proteomes" id="UP001519287">
    <property type="component" value="Unassembled WGS sequence"/>
</dbReference>
<accession>A0ABS4ISM8</accession>
<feature type="domain" description="Aminotransferase class I/classII large" evidence="5">
    <location>
        <begin position="8"/>
        <end position="326"/>
    </location>
</feature>
<dbReference type="InterPro" id="IPR004839">
    <property type="entry name" value="Aminotransferase_I/II_large"/>
</dbReference>
<protein>
    <submittedName>
        <fullName evidence="6">DNA-binding transcriptional MocR family regulator</fullName>
    </submittedName>
</protein>
<dbReference type="SUPFAM" id="SSF53383">
    <property type="entry name" value="PLP-dependent transferases"/>
    <property type="match status" value="1"/>
</dbReference>
<reference evidence="6 7" key="1">
    <citation type="submission" date="2021-03" db="EMBL/GenBank/DDBJ databases">
        <title>Genomic Encyclopedia of Type Strains, Phase IV (KMG-IV): sequencing the most valuable type-strain genomes for metagenomic binning, comparative biology and taxonomic classification.</title>
        <authorList>
            <person name="Goeker M."/>
        </authorList>
    </citation>
    <scope>NUCLEOTIDE SEQUENCE [LARGE SCALE GENOMIC DNA]</scope>
    <source>
        <strain evidence="6 7">DSM 26048</strain>
    </source>
</reference>
<dbReference type="Gene3D" id="3.40.640.10">
    <property type="entry name" value="Type I PLP-dependent aspartate aminotransferase-like (Major domain)"/>
    <property type="match status" value="1"/>
</dbReference>
<dbReference type="CDD" id="cd00609">
    <property type="entry name" value="AAT_like"/>
    <property type="match status" value="1"/>
</dbReference>
<evidence type="ECO:0000256" key="4">
    <source>
        <dbReference type="ARBA" id="ARBA00022898"/>
    </source>
</evidence>
<dbReference type="InterPro" id="IPR015424">
    <property type="entry name" value="PyrdxlP-dep_Trfase"/>
</dbReference>
<sequence>MSIEGAVILNYGYAQGYKPLMEYLLRYMKNKGVNLEGKEILITNGFTEGLDIILSALIKKNGRVICENPTHHAAIKIFKMHGFDITGIEMEQDGINLMELERALSERPFDLTYLVPSYHNPTGIVMSPHKRMEVIRLLNKYQVPLIEDGFNEELRYSGSHIAPLFACNGNGNSVIYLGSFSKILFPGLRVGWVLAEKEFIYYLESVKRARSIHTSTLDQSLLYQYLHNGNFEKYLKKAKSEYKRKCELVIRCCRAFIPLKRLSGDGGLHVFIEFDDNFDTNVLLESCRQEGVIFTPGNIFFTNNKGHHTMRLGFSRVTDEDIIKGIQIIGDTAKRMMREVQL</sequence>
<comment type="caution">
    <text evidence="6">The sequence shown here is derived from an EMBL/GenBank/DDBJ whole genome shotgun (WGS) entry which is preliminary data.</text>
</comment>
<comment type="cofactor">
    <cofactor evidence="1">
        <name>pyridoxal 5'-phosphate</name>
        <dbReference type="ChEBI" id="CHEBI:597326"/>
    </cofactor>
</comment>
<dbReference type="EMBL" id="JAGGLB010000003">
    <property type="protein sequence ID" value="MBP1989594.1"/>
    <property type="molecule type" value="Genomic_DNA"/>
</dbReference>
<proteinExistence type="predicted"/>
<gene>
    <name evidence="6" type="ORF">J2Z66_001192</name>
</gene>
<dbReference type="PANTHER" id="PTHR42790">
    <property type="entry name" value="AMINOTRANSFERASE"/>
    <property type="match status" value="1"/>
</dbReference>
<keyword evidence="3" id="KW-0808">Transferase</keyword>
<organism evidence="6 7">
    <name type="scientific">Paenibacillus eucommiae</name>
    <dbReference type="NCBI Taxonomy" id="1355755"/>
    <lineage>
        <taxon>Bacteria</taxon>
        <taxon>Bacillati</taxon>
        <taxon>Bacillota</taxon>
        <taxon>Bacilli</taxon>
        <taxon>Bacillales</taxon>
        <taxon>Paenibacillaceae</taxon>
        <taxon>Paenibacillus</taxon>
    </lineage>
</organism>
<dbReference type="GO" id="GO:0003677">
    <property type="term" value="F:DNA binding"/>
    <property type="evidence" value="ECO:0007669"/>
    <property type="project" value="UniProtKB-KW"/>
</dbReference>
<evidence type="ECO:0000313" key="7">
    <source>
        <dbReference type="Proteomes" id="UP001519287"/>
    </source>
</evidence>
<keyword evidence="6" id="KW-0238">DNA-binding</keyword>
<keyword evidence="7" id="KW-1185">Reference proteome</keyword>
<name>A0ABS4ISM8_9BACL</name>
<evidence type="ECO:0000256" key="3">
    <source>
        <dbReference type="ARBA" id="ARBA00022679"/>
    </source>
</evidence>
<dbReference type="InterPro" id="IPR015421">
    <property type="entry name" value="PyrdxlP-dep_Trfase_major"/>
</dbReference>
<keyword evidence="4" id="KW-0663">Pyridoxal phosphate</keyword>
<dbReference type="PANTHER" id="PTHR42790:SF8">
    <property type="entry name" value="GNTR-FAMILY TRANSCRIPTIONAL REGULATOR"/>
    <property type="match status" value="1"/>
</dbReference>
<dbReference type="Gene3D" id="3.90.1150.10">
    <property type="entry name" value="Aspartate Aminotransferase, domain 1"/>
    <property type="match status" value="1"/>
</dbReference>
<evidence type="ECO:0000256" key="2">
    <source>
        <dbReference type="ARBA" id="ARBA00022576"/>
    </source>
</evidence>
<evidence type="ECO:0000259" key="5">
    <source>
        <dbReference type="Pfam" id="PF00155"/>
    </source>
</evidence>
<evidence type="ECO:0000313" key="6">
    <source>
        <dbReference type="EMBL" id="MBP1989594.1"/>
    </source>
</evidence>
<dbReference type="InterPro" id="IPR015422">
    <property type="entry name" value="PyrdxlP-dep_Trfase_small"/>
</dbReference>